<dbReference type="Proteomes" id="UP000798951">
    <property type="component" value="Unassembled WGS sequence"/>
</dbReference>
<protein>
    <submittedName>
        <fullName evidence="2">Uncharacterized protein</fullName>
    </submittedName>
</protein>
<name>A0ABQ6YKQ6_9NOCA</name>
<accession>A0ABQ6YKQ6</accession>
<gene>
    <name evidence="2" type="ORF">FNL39_105285</name>
</gene>
<feature type="region of interest" description="Disordered" evidence="1">
    <location>
        <begin position="1"/>
        <end position="24"/>
    </location>
</feature>
<proteinExistence type="predicted"/>
<dbReference type="EMBL" id="VMSD01000005">
    <property type="protein sequence ID" value="KAF0846374.1"/>
    <property type="molecule type" value="Genomic_DNA"/>
</dbReference>
<evidence type="ECO:0000313" key="3">
    <source>
        <dbReference type="Proteomes" id="UP000798951"/>
    </source>
</evidence>
<evidence type="ECO:0000256" key="1">
    <source>
        <dbReference type="SAM" id="MobiDB-lite"/>
    </source>
</evidence>
<organism evidence="2 3">
    <name type="scientific">Nocardia caishijiensis</name>
    <dbReference type="NCBI Taxonomy" id="184756"/>
    <lineage>
        <taxon>Bacteria</taxon>
        <taxon>Bacillati</taxon>
        <taxon>Actinomycetota</taxon>
        <taxon>Actinomycetes</taxon>
        <taxon>Mycobacteriales</taxon>
        <taxon>Nocardiaceae</taxon>
        <taxon>Nocardia</taxon>
    </lineage>
</organism>
<reference evidence="2 3" key="1">
    <citation type="submission" date="2019-07" db="EMBL/GenBank/DDBJ databases">
        <title>Genomic Encyclopedia of Type Strains, Phase IV (KMG-IV): sequencing the most valuable type-strain genomes for metagenomic binning, comparative biology and taxonomic classification.</title>
        <authorList>
            <person name="Goeker M."/>
        </authorList>
    </citation>
    <scope>NUCLEOTIDE SEQUENCE [LARGE SCALE GENOMIC DNA]</scope>
    <source>
        <strain evidence="2 3">DSM 44831</strain>
    </source>
</reference>
<keyword evidence="3" id="KW-1185">Reference proteome</keyword>
<sequence>MSTTGTAGHIRHARATGHRSATPAVAYGTETTDYGVAGLLAAYRRMTEEAREDRR</sequence>
<evidence type="ECO:0000313" key="2">
    <source>
        <dbReference type="EMBL" id="KAF0846374.1"/>
    </source>
</evidence>
<dbReference type="RefSeq" id="WP_157102077.1">
    <property type="nucleotide sequence ID" value="NZ_VMSD01000005.1"/>
</dbReference>
<comment type="caution">
    <text evidence="2">The sequence shown here is derived from an EMBL/GenBank/DDBJ whole genome shotgun (WGS) entry which is preliminary data.</text>
</comment>